<sequence length="172" mass="20072">MNIRYKKLLFTVLGMVLCFFLFLLWYQYRYAMHVAQHITVNTINQETKLLIATQGSEFKNKVTEGIIQYFKTDSIYIEVIDITYLQEIDPRTFDAIVLIHTWENWKPPVEIKSFVERTTAYKHKIVVMTTSGEGTYKMNEVDAIVGESILENVPLVTNKIIAKIKLILESKE</sequence>
<keyword evidence="2" id="KW-1185">Reference proteome</keyword>
<dbReference type="RefSeq" id="WP_089890998.1">
    <property type="nucleotide sequence ID" value="NZ_FNGV01000007.1"/>
</dbReference>
<dbReference type="AlphaFoldDB" id="A0A1G9S9R7"/>
<dbReference type="EMBL" id="FNGV01000007">
    <property type="protein sequence ID" value="SDM32080.1"/>
    <property type="molecule type" value="Genomic_DNA"/>
</dbReference>
<proteinExistence type="predicted"/>
<accession>A0A1G9S9R7</accession>
<gene>
    <name evidence="1" type="ORF">SAMN04488514_107174</name>
</gene>
<dbReference type="Proteomes" id="UP000199440">
    <property type="component" value="Unassembled WGS sequence"/>
</dbReference>
<organism evidence="1 2">
    <name type="scientific">Kriegella aquimaris</name>
    <dbReference type="NCBI Taxonomy" id="192904"/>
    <lineage>
        <taxon>Bacteria</taxon>
        <taxon>Pseudomonadati</taxon>
        <taxon>Bacteroidota</taxon>
        <taxon>Flavobacteriia</taxon>
        <taxon>Flavobacteriales</taxon>
        <taxon>Flavobacteriaceae</taxon>
        <taxon>Kriegella</taxon>
    </lineage>
</organism>
<protein>
    <submittedName>
        <fullName evidence="1">Uncharacterized protein</fullName>
    </submittedName>
</protein>
<evidence type="ECO:0000313" key="2">
    <source>
        <dbReference type="Proteomes" id="UP000199440"/>
    </source>
</evidence>
<evidence type="ECO:0000313" key="1">
    <source>
        <dbReference type="EMBL" id="SDM32080.1"/>
    </source>
</evidence>
<name>A0A1G9S9R7_9FLAO</name>
<reference evidence="1 2" key="1">
    <citation type="submission" date="2016-10" db="EMBL/GenBank/DDBJ databases">
        <authorList>
            <person name="de Groot N.N."/>
        </authorList>
    </citation>
    <scope>NUCLEOTIDE SEQUENCE [LARGE SCALE GENOMIC DNA]</scope>
    <source>
        <strain evidence="1 2">DSM 19886</strain>
    </source>
</reference>
<dbReference type="OrthoDB" id="982714at2"/>